<dbReference type="CDD" id="cd01034">
    <property type="entry name" value="EriC_like"/>
    <property type="match status" value="1"/>
</dbReference>
<evidence type="ECO:0000256" key="8">
    <source>
        <dbReference type="ARBA" id="ARBA00023214"/>
    </source>
</evidence>
<evidence type="ECO:0000313" key="13">
    <source>
        <dbReference type="Proteomes" id="UP001267710"/>
    </source>
</evidence>
<sequence length="478" mass="49369">MHQEPDFAHNLRQELRDGRRWLDRSIVLAYAVAAGLCVVAFTLMADAAFEAFMHLFHWQGGWAVLLWMPAVTAGTVWLTRRWAPGAAGSGIPQVMVALEPSLAPSLRSRFVSLWLSVCKMVLATAGFAAGLSIGREGPSVQVAAGVMHHARRWLGPQSGISSHALLVAGGAAGIAAAFNAPLAGVVFAIEELSRKLESRSSGLIIAAIVLAGLMGVSAFGNLSYFGRIQVPRLSWDALLPGLCVTLACGVLGGVFAKLLAASLTQAPERLNRLRARFPIRFAAAGALVIAVIGLVTGGATFGSGSEAVKHMLAGEADTPALYVTLKFVATWLSAWVGVPGGIFAPSLSIGAGVGHNVAAVVGGDIGPALIAMGMAAFLAAVTQAPLTAFIIVMEMVDGHAMVLSLMASAMLASLVSRMLARPLYETLALYMLSTVQPAAAEPAQPQTAPPQTEADPAPATAPASGAGVPGEPQDTGHR</sequence>
<protein>
    <submittedName>
        <fullName evidence="12">H+/Cl- antiporter ClcA</fullName>
    </submittedName>
</protein>
<keyword evidence="5" id="KW-0406">Ion transport</keyword>
<keyword evidence="6 11" id="KW-0472">Membrane</keyword>
<evidence type="ECO:0000256" key="2">
    <source>
        <dbReference type="ARBA" id="ARBA00022448"/>
    </source>
</evidence>
<feature type="region of interest" description="Disordered" evidence="10">
    <location>
        <begin position="440"/>
        <end position="478"/>
    </location>
</feature>
<dbReference type="SUPFAM" id="SSF81340">
    <property type="entry name" value="Clc chloride channel"/>
    <property type="match status" value="1"/>
</dbReference>
<dbReference type="PANTHER" id="PTHR43427">
    <property type="entry name" value="CHLORIDE CHANNEL PROTEIN CLC-E"/>
    <property type="match status" value="1"/>
</dbReference>
<evidence type="ECO:0000256" key="7">
    <source>
        <dbReference type="ARBA" id="ARBA00023173"/>
    </source>
</evidence>
<evidence type="ECO:0000256" key="4">
    <source>
        <dbReference type="ARBA" id="ARBA00022989"/>
    </source>
</evidence>
<dbReference type="Gene3D" id="1.10.3080.10">
    <property type="entry name" value="Clc chloride channel"/>
    <property type="match status" value="1"/>
</dbReference>
<name>A0ABU1IGF6_9BURK</name>
<evidence type="ECO:0000256" key="6">
    <source>
        <dbReference type="ARBA" id="ARBA00023136"/>
    </source>
</evidence>
<evidence type="ECO:0000256" key="10">
    <source>
        <dbReference type="SAM" id="MobiDB-lite"/>
    </source>
</evidence>
<dbReference type="InterPro" id="IPR014743">
    <property type="entry name" value="Cl-channel_core"/>
</dbReference>
<proteinExistence type="predicted"/>
<organism evidence="12 13">
    <name type="scientific">Paracidovorax wautersii</name>
    <dbReference type="NCBI Taxonomy" id="1177982"/>
    <lineage>
        <taxon>Bacteria</taxon>
        <taxon>Pseudomonadati</taxon>
        <taxon>Pseudomonadota</taxon>
        <taxon>Betaproteobacteria</taxon>
        <taxon>Burkholderiales</taxon>
        <taxon>Comamonadaceae</taxon>
        <taxon>Paracidovorax</taxon>
    </lineage>
</organism>
<dbReference type="Pfam" id="PF00654">
    <property type="entry name" value="Voltage_CLC"/>
    <property type="match status" value="1"/>
</dbReference>
<evidence type="ECO:0000256" key="3">
    <source>
        <dbReference type="ARBA" id="ARBA00022692"/>
    </source>
</evidence>
<feature type="compositionally biased region" description="Low complexity" evidence="10">
    <location>
        <begin position="440"/>
        <end position="463"/>
    </location>
</feature>
<gene>
    <name evidence="12" type="ORF">QE399_003996</name>
</gene>
<comment type="caution">
    <text evidence="12">The sequence shown here is derived from an EMBL/GenBank/DDBJ whole genome shotgun (WGS) entry which is preliminary data.</text>
</comment>
<keyword evidence="3 11" id="KW-0812">Transmembrane</keyword>
<dbReference type="EMBL" id="JAVIZX010000001">
    <property type="protein sequence ID" value="MDR6216307.1"/>
    <property type="molecule type" value="Genomic_DNA"/>
</dbReference>
<keyword evidence="13" id="KW-1185">Reference proteome</keyword>
<keyword evidence="8" id="KW-0868">Chloride</keyword>
<dbReference type="Proteomes" id="UP001267710">
    <property type="component" value="Unassembled WGS sequence"/>
</dbReference>
<feature type="transmembrane region" description="Helical" evidence="11">
    <location>
        <begin position="281"/>
        <end position="301"/>
    </location>
</feature>
<evidence type="ECO:0000313" key="12">
    <source>
        <dbReference type="EMBL" id="MDR6216307.1"/>
    </source>
</evidence>
<keyword evidence="4 11" id="KW-1133">Transmembrane helix</keyword>
<feature type="transmembrane region" description="Helical" evidence="11">
    <location>
        <begin position="164"/>
        <end position="189"/>
    </location>
</feature>
<feature type="transmembrane region" description="Helical" evidence="11">
    <location>
        <begin position="237"/>
        <end position="260"/>
    </location>
</feature>
<evidence type="ECO:0000256" key="1">
    <source>
        <dbReference type="ARBA" id="ARBA00004141"/>
    </source>
</evidence>
<evidence type="ECO:0000256" key="11">
    <source>
        <dbReference type="SAM" id="Phobius"/>
    </source>
</evidence>
<feature type="transmembrane region" description="Helical" evidence="11">
    <location>
        <begin position="111"/>
        <end position="133"/>
    </location>
</feature>
<accession>A0ABU1IGF6</accession>
<keyword evidence="7" id="KW-0869">Chloride channel</keyword>
<feature type="transmembrane region" description="Helical" evidence="11">
    <location>
        <begin position="21"/>
        <end position="44"/>
    </location>
</feature>
<reference evidence="12 13" key="1">
    <citation type="submission" date="2023-08" db="EMBL/GenBank/DDBJ databases">
        <title>Functional and genomic diversity of the sorghum phyllosphere microbiome.</title>
        <authorList>
            <person name="Shade A."/>
        </authorList>
    </citation>
    <scope>NUCLEOTIDE SEQUENCE [LARGE SCALE GENOMIC DNA]</scope>
    <source>
        <strain evidence="12 13">SORGH_AS_0335</strain>
    </source>
</reference>
<feature type="transmembrane region" description="Helical" evidence="11">
    <location>
        <begin position="400"/>
        <end position="420"/>
    </location>
</feature>
<dbReference type="PRINTS" id="PR00762">
    <property type="entry name" value="CLCHANNEL"/>
</dbReference>
<evidence type="ECO:0000256" key="9">
    <source>
        <dbReference type="ARBA" id="ARBA00023303"/>
    </source>
</evidence>
<dbReference type="InterPro" id="IPR001807">
    <property type="entry name" value="ClC"/>
</dbReference>
<keyword evidence="2" id="KW-0813">Transport</keyword>
<feature type="transmembrane region" description="Helical" evidence="11">
    <location>
        <begin position="201"/>
        <end position="225"/>
    </location>
</feature>
<dbReference type="RefSeq" id="WP_309831618.1">
    <property type="nucleotide sequence ID" value="NZ_JAVIZX010000001.1"/>
</dbReference>
<keyword evidence="9" id="KW-0407">Ion channel</keyword>
<feature type="transmembrane region" description="Helical" evidence="11">
    <location>
        <begin position="56"/>
        <end position="78"/>
    </location>
</feature>
<feature type="transmembrane region" description="Helical" evidence="11">
    <location>
        <begin position="321"/>
        <end position="344"/>
    </location>
</feature>
<feature type="transmembrane region" description="Helical" evidence="11">
    <location>
        <begin position="356"/>
        <end position="380"/>
    </location>
</feature>
<comment type="subcellular location">
    <subcellularLocation>
        <location evidence="1">Membrane</location>
        <topology evidence="1">Multi-pass membrane protein</topology>
    </subcellularLocation>
</comment>
<dbReference type="InterPro" id="IPR050368">
    <property type="entry name" value="ClC-type_chloride_channel"/>
</dbReference>
<dbReference type="PANTHER" id="PTHR43427:SF6">
    <property type="entry name" value="CHLORIDE CHANNEL PROTEIN CLC-E"/>
    <property type="match status" value="1"/>
</dbReference>
<evidence type="ECO:0000256" key="5">
    <source>
        <dbReference type="ARBA" id="ARBA00023065"/>
    </source>
</evidence>